<proteinExistence type="predicted"/>
<accession>A0A7W6EVI2</accession>
<comment type="caution">
    <text evidence="1">The sequence shown here is derived from an EMBL/GenBank/DDBJ whole genome shotgun (WGS) entry which is preliminary data.</text>
</comment>
<dbReference type="AlphaFoldDB" id="A0A7W6EVI2"/>
<reference evidence="1 2" key="1">
    <citation type="submission" date="2020-08" db="EMBL/GenBank/DDBJ databases">
        <title>Genomic Encyclopedia of Type Strains, Phase IV (KMG-IV): sequencing the most valuable type-strain genomes for metagenomic binning, comparative biology and taxonomic classification.</title>
        <authorList>
            <person name="Goeker M."/>
        </authorList>
    </citation>
    <scope>NUCLEOTIDE SEQUENCE [LARGE SCALE GENOMIC DNA]</scope>
    <source>
        <strain evidence="1 2">DSM 14552</strain>
    </source>
</reference>
<keyword evidence="2" id="KW-1185">Reference proteome</keyword>
<dbReference type="RefSeq" id="WP_183612601.1">
    <property type="nucleotide sequence ID" value="NZ_JACICY010000003.1"/>
</dbReference>
<evidence type="ECO:0000313" key="2">
    <source>
        <dbReference type="Proteomes" id="UP000562395"/>
    </source>
</evidence>
<gene>
    <name evidence="1" type="ORF">GGQ88_001594</name>
</gene>
<organism evidence="1 2">
    <name type="scientific">Novosphingobium hassiacum</name>
    <dbReference type="NCBI Taxonomy" id="173676"/>
    <lineage>
        <taxon>Bacteria</taxon>
        <taxon>Pseudomonadati</taxon>
        <taxon>Pseudomonadota</taxon>
        <taxon>Alphaproteobacteria</taxon>
        <taxon>Sphingomonadales</taxon>
        <taxon>Sphingomonadaceae</taxon>
        <taxon>Novosphingobium</taxon>
    </lineage>
</organism>
<dbReference type="EMBL" id="JACICY010000003">
    <property type="protein sequence ID" value="MBB3860328.1"/>
    <property type="molecule type" value="Genomic_DNA"/>
</dbReference>
<evidence type="ECO:0000313" key="1">
    <source>
        <dbReference type="EMBL" id="MBB3860328.1"/>
    </source>
</evidence>
<protein>
    <submittedName>
        <fullName evidence="1">Uncharacterized protein</fullName>
    </submittedName>
</protein>
<sequence>MPYTEGKTITMQATARALEDVCESLTEALDDLDIHGQAMAALHLAMAVDCLRASMSAEDDNRSVQVDARPQLRLVASS</sequence>
<dbReference type="Proteomes" id="UP000562395">
    <property type="component" value="Unassembled WGS sequence"/>
</dbReference>
<name>A0A7W6EVI2_9SPHN</name>